<proteinExistence type="predicted"/>
<dbReference type="EMBL" id="AP026818">
    <property type="protein sequence ID" value="BDR81331.1"/>
    <property type="molecule type" value="Genomic_DNA"/>
</dbReference>
<dbReference type="SMART" id="SM00363">
    <property type="entry name" value="S4"/>
    <property type="match status" value="1"/>
</dbReference>
<protein>
    <submittedName>
        <fullName evidence="4">RNA-binding protein</fullName>
    </submittedName>
</protein>
<dbReference type="CDD" id="cd00165">
    <property type="entry name" value="S4"/>
    <property type="match status" value="1"/>
</dbReference>
<dbReference type="EMBL" id="QMAP01000004">
    <property type="protein sequence ID" value="RXI49468.1"/>
    <property type="molecule type" value="Genomic_DNA"/>
</dbReference>
<accession>A0A4Q0VCR1</accession>
<evidence type="ECO:0000256" key="1">
    <source>
        <dbReference type="PROSITE-ProRule" id="PRU00182"/>
    </source>
</evidence>
<reference evidence="3 6" key="2">
    <citation type="submission" date="2022-09" db="EMBL/GenBank/DDBJ databases">
        <title>complete genome sequences of Clostridium tetani str. KHSU-234311-028 isolated from soil.</title>
        <authorList>
            <person name="Sekizuka T."/>
            <person name="Shitada C."/>
            <person name="Takahashi M."/>
            <person name="Kuroda M."/>
        </authorList>
    </citation>
    <scope>NUCLEOTIDE SEQUENCE [LARGE SCALE GENOMIC DNA]</scope>
    <source>
        <strain evidence="3 6">KHSU-234311-028</strain>
    </source>
</reference>
<dbReference type="GO" id="GO:0003723">
    <property type="term" value="F:RNA binding"/>
    <property type="evidence" value="ECO:0007669"/>
    <property type="project" value="UniProtKB-KW"/>
</dbReference>
<evidence type="ECO:0000313" key="6">
    <source>
        <dbReference type="Proteomes" id="UP001321763"/>
    </source>
</evidence>
<dbReference type="InterPro" id="IPR002942">
    <property type="entry name" value="S4_RNA-bd"/>
</dbReference>
<dbReference type="Gene3D" id="3.10.290.10">
    <property type="entry name" value="RNA-binding S4 domain"/>
    <property type="match status" value="1"/>
</dbReference>
<evidence type="ECO:0000313" key="4">
    <source>
        <dbReference type="EMBL" id="RXI49468.1"/>
    </source>
</evidence>
<reference evidence="4 5" key="1">
    <citation type="submission" date="2018-06" db="EMBL/GenBank/DDBJ databases">
        <title>Genome conservation of Clostridium tetani.</title>
        <authorList>
            <person name="Bruggemann H."/>
            <person name="Popoff M.R."/>
        </authorList>
    </citation>
    <scope>NUCLEOTIDE SEQUENCE [LARGE SCALE GENOMIC DNA]</scope>
    <source>
        <strain evidence="4 5">2017.061</strain>
    </source>
</reference>
<dbReference type="Pfam" id="PF17774">
    <property type="entry name" value="YlmH_RBD"/>
    <property type="match status" value="1"/>
</dbReference>
<evidence type="ECO:0000313" key="3">
    <source>
        <dbReference type="EMBL" id="BDR81331.1"/>
    </source>
</evidence>
<dbReference type="InterPro" id="IPR012677">
    <property type="entry name" value="Nucleotide-bd_a/b_plait_sf"/>
</dbReference>
<dbReference type="Proteomes" id="UP000290921">
    <property type="component" value="Unassembled WGS sequence"/>
</dbReference>
<dbReference type="InterPro" id="IPR036986">
    <property type="entry name" value="S4_RNA-bd_sf"/>
</dbReference>
<dbReference type="Gene3D" id="3.30.1370.160">
    <property type="match status" value="1"/>
</dbReference>
<dbReference type="Proteomes" id="UP001321763">
    <property type="component" value="Chromosome"/>
</dbReference>
<evidence type="ECO:0000259" key="2">
    <source>
        <dbReference type="SMART" id="SM00363"/>
    </source>
</evidence>
<gene>
    <name evidence="4" type="ORF">DP130_05275</name>
    <name evidence="3" type="ORF">K234311028_15770</name>
</gene>
<dbReference type="RefSeq" id="WP_129030150.1">
    <property type="nucleotide sequence ID" value="NZ_AP026806.1"/>
</dbReference>
<keyword evidence="1" id="KW-0694">RNA-binding</keyword>
<feature type="domain" description="RNA-binding S4" evidence="2">
    <location>
        <begin position="182"/>
        <end position="239"/>
    </location>
</feature>
<dbReference type="SUPFAM" id="SSF55174">
    <property type="entry name" value="Alpha-L RNA-binding motif"/>
    <property type="match status" value="1"/>
</dbReference>
<dbReference type="InterPro" id="IPR040591">
    <property type="entry name" value="RqcP2_RBD"/>
</dbReference>
<dbReference type="Gene3D" id="3.30.70.330">
    <property type="match status" value="1"/>
</dbReference>
<name>A0A4Q0VCR1_CLOTA</name>
<dbReference type="AlphaFoldDB" id="A0A4Q0VCR1"/>
<organism evidence="4 5">
    <name type="scientific">Clostridium tetani</name>
    <dbReference type="NCBI Taxonomy" id="1513"/>
    <lineage>
        <taxon>Bacteria</taxon>
        <taxon>Bacillati</taxon>
        <taxon>Bacillota</taxon>
        <taxon>Clostridia</taxon>
        <taxon>Eubacteriales</taxon>
        <taxon>Clostridiaceae</taxon>
        <taxon>Clostridium</taxon>
    </lineage>
</organism>
<dbReference type="Pfam" id="PF01479">
    <property type="entry name" value="S4"/>
    <property type="match status" value="1"/>
</dbReference>
<evidence type="ECO:0000313" key="5">
    <source>
        <dbReference type="Proteomes" id="UP000290921"/>
    </source>
</evidence>
<sequence length="258" mass="29676">MIISKKDFLDKVDLEDKNLISSIYDKILLCEKINSVVYTEEFYPPNIWKAIENLSHHLSIKVYSSGVFKEAERRMLSFSPDEVWYYPVDLLKIENRSKFLPLCHKDYMGGIMSLGIKRYKLGDFILKDNVCYVAVCQSLSEYIVNNLTSIGRNPCIVSKLDLFTKELPNYEFEDINIIITSLRMDSVVASLANLSRSKGEELIQSGKVLLDYLTVKDKAKVVKPNSIITIRGLGKFKFICEIGETNRGRRKVLFKKFS</sequence>
<dbReference type="PROSITE" id="PS50889">
    <property type="entry name" value="S4"/>
    <property type="match status" value="1"/>
</dbReference>